<dbReference type="PANTHER" id="PTHR24421:SF56">
    <property type="entry name" value="OXYGEN SENSOR HISTIDINE KINASE RESPONSE REGULATOR DOST"/>
    <property type="match status" value="1"/>
</dbReference>
<evidence type="ECO:0000259" key="5">
    <source>
        <dbReference type="SMART" id="SM00387"/>
    </source>
</evidence>
<dbReference type="AlphaFoldDB" id="A0A2I2KYY6"/>
<dbReference type="GO" id="GO:0046983">
    <property type="term" value="F:protein dimerization activity"/>
    <property type="evidence" value="ECO:0007669"/>
    <property type="project" value="InterPro"/>
</dbReference>
<dbReference type="Gene3D" id="3.30.565.10">
    <property type="entry name" value="Histidine kinase-like ATPase, C-terminal domain"/>
    <property type="match status" value="1"/>
</dbReference>
<name>A0A2I2KYY6_9ACTN</name>
<dbReference type="GO" id="GO:0000155">
    <property type="term" value="F:phosphorelay sensor kinase activity"/>
    <property type="evidence" value="ECO:0007669"/>
    <property type="project" value="InterPro"/>
</dbReference>
<gene>
    <name evidence="6" type="ORF">FRACA_550022</name>
</gene>
<dbReference type="InterPro" id="IPR029016">
    <property type="entry name" value="GAF-like_dom_sf"/>
</dbReference>
<dbReference type="InterPro" id="IPR050482">
    <property type="entry name" value="Sensor_HK_TwoCompSys"/>
</dbReference>
<keyword evidence="3" id="KW-0902">Two-component regulatory system</keyword>
<protein>
    <submittedName>
        <fullName evidence="6">Histidine kinase with GAF domain</fullName>
    </submittedName>
</protein>
<dbReference type="SMART" id="SM00065">
    <property type="entry name" value="GAF"/>
    <property type="match status" value="2"/>
</dbReference>
<feature type="domain" description="Histidine kinase/HSP90-like ATPase" evidence="5">
    <location>
        <begin position="449"/>
        <end position="540"/>
    </location>
</feature>
<evidence type="ECO:0000256" key="2">
    <source>
        <dbReference type="ARBA" id="ARBA00022777"/>
    </source>
</evidence>
<dbReference type="Gene3D" id="3.30.450.40">
    <property type="match status" value="2"/>
</dbReference>
<organism evidence="6 7">
    <name type="scientific">Frankia canadensis</name>
    <dbReference type="NCBI Taxonomy" id="1836972"/>
    <lineage>
        <taxon>Bacteria</taxon>
        <taxon>Bacillati</taxon>
        <taxon>Actinomycetota</taxon>
        <taxon>Actinomycetes</taxon>
        <taxon>Frankiales</taxon>
        <taxon>Frankiaceae</taxon>
        <taxon>Frankia</taxon>
    </lineage>
</organism>
<dbReference type="Proteomes" id="UP000234331">
    <property type="component" value="Unassembled WGS sequence"/>
</dbReference>
<evidence type="ECO:0000256" key="3">
    <source>
        <dbReference type="ARBA" id="ARBA00023012"/>
    </source>
</evidence>
<sequence>MAETPAGGRTGPPAGDDRSRLDGLLGGIVEIAQERSLPVTLCRVVEAAIRLVGAEGGALGLLGEAGEVAEVFPADAAEAGDAADGAGALLGLLPMGRGLVAESLRDRCPPRLAADSAFLHVPIAVRGEVFGALLLVGRGSSGAFTAPDEALVGALAAAAGFAIGHTRLYEATRRRQAWLHASAEITTALLSVADPQEALGLVARRARQVTAARLAVILVPDVEDVEGLVVGVVDGEGEERLRGRILRHEARLLDAMRTGRAALVGADRGPLFDAGTPDPPAEHGMVVPLMAGGRTLGILVLGTEGSAVPFSGPDLEMAAAFAGQAALSLELARIHRDRERLAVFEERDRIARDLHDVVIQRLFATGLQLQSLARSVDGPATARLHLAADELDQTIADIRQTIFSLTLVDDEGGDLAGEIRAIVAQTERALGITPQIRVDGPIERRVPASIRPHMLAALREALSNIARHARATRIDVLLRVTGVDVLVEVRDDGCGPGGASRSSGLANLRRRAVDLGGRMGFGPGESGIGTTVTWQVPLITPPAALRVVPSLEGFPPR</sequence>
<dbReference type="PANTHER" id="PTHR24421">
    <property type="entry name" value="NITRATE/NITRITE SENSOR PROTEIN NARX-RELATED"/>
    <property type="match status" value="1"/>
</dbReference>
<dbReference type="GO" id="GO:0016020">
    <property type="term" value="C:membrane"/>
    <property type="evidence" value="ECO:0007669"/>
    <property type="project" value="InterPro"/>
</dbReference>
<feature type="domain" description="GAF" evidence="4">
    <location>
        <begin position="194"/>
        <end position="339"/>
    </location>
</feature>
<dbReference type="EMBL" id="FZMO01000501">
    <property type="protein sequence ID" value="SNQ50867.1"/>
    <property type="molecule type" value="Genomic_DNA"/>
</dbReference>
<dbReference type="Pfam" id="PF07730">
    <property type="entry name" value="HisKA_3"/>
    <property type="match status" value="1"/>
</dbReference>
<reference evidence="6 7" key="1">
    <citation type="submission" date="2017-06" db="EMBL/GenBank/DDBJ databases">
        <authorList>
            <person name="Kim H.J."/>
            <person name="Triplett B.A."/>
        </authorList>
    </citation>
    <scope>NUCLEOTIDE SEQUENCE [LARGE SCALE GENOMIC DNA]</scope>
    <source>
        <strain evidence="6">FRACA_ARgP5</strain>
    </source>
</reference>
<dbReference type="OrthoDB" id="5241249at2"/>
<evidence type="ECO:0000256" key="1">
    <source>
        <dbReference type="ARBA" id="ARBA00022679"/>
    </source>
</evidence>
<keyword evidence="2 6" id="KW-0418">Kinase</keyword>
<evidence type="ECO:0000259" key="4">
    <source>
        <dbReference type="SMART" id="SM00065"/>
    </source>
</evidence>
<dbReference type="Pfam" id="PF02518">
    <property type="entry name" value="HATPase_c"/>
    <property type="match status" value="1"/>
</dbReference>
<dbReference type="SUPFAM" id="SSF55874">
    <property type="entry name" value="ATPase domain of HSP90 chaperone/DNA topoisomerase II/histidine kinase"/>
    <property type="match status" value="1"/>
</dbReference>
<evidence type="ECO:0000313" key="6">
    <source>
        <dbReference type="EMBL" id="SNQ50867.1"/>
    </source>
</evidence>
<dbReference type="CDD" id="cd16917">
    <property type="entry name" value="HATPase_UhpB-NarQ-NarX-like"/>
    <property type="match status" value="1"/>
</dbReference>
<dbReference type="SUPFAM" id="SSF55781">
    <property type="entry name" value="GAF domain-like"/>
    <property type="match status" value="2"/>
</dbReference>
<dbReference type="Gene3D" id="1.20.5.1930">
    <property type="match status" value="1"/>
</dbReference>
<dbReference type="InterPro" id="IPR003594">
    <property type="entry name" value="HATPase_dom"/>
</dbReference>
<evidence type="ECO:0000313" key="7">
    <source>
        <dbReference type="Proteomes" id="UP000234331"/>
    </source>
</evidence>
<keyword evidence="7" id="KW-1185">Reference proteome</keyword>
<accession>A0A2I2KYY6</accession>
<dbReference type="SMART" id="SM00387">
    <property type="entry name" value="HATPase_c"/>
    <property type="match status" value="1"/>
</dbReference>
<dbReference type="InterPro" id="IPR003018">
    <property type="entry name" value="GAF"/>
</dbReference>
<dbReference type="Pfam" id="PF13185">
    <property type="entry name" value="GAF_2"/>
    <property type="match status" value="2"/>
</dbReference>
<dbReference type="RefSeq" id="WP_101834412.1">
    <property type="nucleotide sequence ID" value="NZ_FZMO01000501.1"/>
</dbReference>
<keyword evidence="1" id="KW-0808">Transferase</keyword>
<dbReference type="InterPro" id="IPR011712">
    <property type="entry name" value="Sig_transdc_His_kin_sub3_dim/P"/>
</dbReference>
<dbReference type="InterPro" id="IPR036890">
    <property type="entry name" value="HATPase_C_sf"/>
</dbReference>
<feature type="domain" description="GAF" evidence="4">
    <location>
        <begin position="36"/>
        <end position="173"/>
    </location>
</feature>
<proteinExistence type="predicted"/>